<protein>
    <recommendedName>
        <fullName evidence="1">Arm-like repeat domain-containing protein</fullName>
    </recommendedName>
</protein>
<dbReference type="AlphaFoldDB" id="A0AAD6IGE1"/>
<reference evidence="2" key="1">
    <citation type="journal article" date="2023" name="IMA Fungus">
        <title>Comparative genomic study of the Penicillium genus elucidates a diverse pangenome and 15 lateral gene transfer events.</title>
        <authorList>
            <person name="Petersen C."/>
            <person name="Sorensen T."/>
            <person name="Nielsen M.R."/>
            <person name="Sondergaard T.E."/>
            <person name="Sorensen J.L."/>
            <person name="Fitzpatrick D.A."/>
            <person name="Frisvad J.C."/>
            <person name="Nielsen K.L."/>
        </authorList>
    </citation>
    <scope>NUCLEOTIDE SEQUENCE</scope>
    <source>
        <strain evidence="2">IBT 15450</strain>
    </source>
</reference>
<dbReference type="EMBL" id="JAQJZL010000004">
    <property type="protein sequence ID" value="KAJ6044534.1"/>
    <property type="molecule type" value="Genomic_DNA"/>
</dbReference>
<dbReference type="Proteomes" id="UP001219568">
    <property type="component" value="Unassembled WGS sequence"/>
</dbReference>
<evidence type="ECO:0000259" key="1">
    <source>
        <dbReference type="Pfam" id="PF23948"/>
    </source>
</evidence>
<feature type="domain" description="Arm-like repeat" evidence="1">
    <location>
        <begin position="1"/>
        <end position="56"/>
    </location>
</feature>
<gene>
    <name evidence="2" type="ORF">N7460_005889</name>
</gene>
<comment type="caution">
    <text evidence="2">The sequence shown here is derived from an EMBL/GenBank/DDBJ whole genome shotgun (WGS) entry which is preliminary data.</text>
</comment>
<name>A0AAD6IGE1_PENCN</name>
<dbReference type="InterPro" id="IPR016024">
    <property type="entry name" value="ARM-type_fold"/>
</dbReference>
<dbReference type="SUPFAM" id="SSF48371">
    <property type="entry name" value="ARM repeat"/>
    <property type="match status" value="1"/>
</dbReference>
<evidence type="ECO:0000313" key="2">
    <source>
        <dbReference type="EMBL" id="KAJ6044534.1"/>
    </source>
</evidence>
<accession>A0AAD6IGE1</accession>
<dbReference type="Pfam" id="PF23948">
    <property type="entry name" value="ARM_5"/>
    <property type="match status" value="1"/>
</dbReference>
<reference evidence="2" key="2">
    <citation type="submission" date="2023-01" db="EMBL/GenBank/DDBJ databases">
        <authorList>
            <person name="Petersen C."/>
        </authorList>
    </citation>
    <scope>NUCLEOTIDE SEQUENCE</scope>
    <source>
        <strain evidence="2">IBT 15450</strain>
    </source>
</reference>
<evidence type="ECO:0000313" key="3">
    <source>
        <dbReference type="Proteomes" id="UP001219568"/>
    </source>
</evidence>
<keyword evidence="3" id="KW-1185">Reference proteome</keyword>
<dbReference type="Gene3D" id="1.25.10.10">
    <property type="entry name" value="Leucine-rich Repeat Variant"/>
    <property type="match status" value="1"/>
</dbReference>
<dbReference type="InterPro" id="IPR056251">
    <property type="entry name" value="Arm_rpt_dom"/>
</dbReference>
<dbReference type="Pfam" id="PF13646">
    <property type="entry name" value="HEAT_2"/>
    <property type="match status" value="1"/>
</dbReference>
<dbReference type="InterPro" id="IPR011989">
    <property type="entry name" value="ARM-like"/>
</dbReference>
<organism evidence="2 3">
    <name type="scientific">Penicillium canescens</name>
    <dbReference type="NCBI Taxonomy" id="5083"/>
    <lineage>
        <taxon>Eukaryota</taxon>
        <taxon>Fungi</taxon>
        <taxon>Dikarya</taxon>
        <taxon>Ascomycota</taxon>
        <taxon>Pezizomycotina</taxon>
        <taxon>Eurotiomycetes</taxon>
        <taxon>Eurotiomycetidae</taxon>
        <taxon>Eurotiales</taxon>
        <taxon>Aspergillaceae</taxon>
        <taxon>Penicillium</taxon>
    </lineage>
</organism>
<sequence length="421" mass="47371">MTEAAMLSSIAHDDEYDVLLRNFANKIINGTADKKVVDPNMLRFFTNPSHSHSATGNFKETKVSEETLELLRAQWQGSSSKPLRTAAIKSLLKQASIPEEDLDAAMFCLQNGDKADSKQVYGLLSRLSPMTERVLRVLTIYLKNLDFQPARIVPFSDSPKLVQEYILQTLRDADRCVRLRGTETLSKQSRLPESAIDALTTRMIEDVEVLSQKHLPDAALDAVISQMTEGVDESARSSTTQTLAGKNHLPERAFDALIARITEDTDRTVRYSAARVLGGHTHLPNRAYDALIASMKKDPERSEAVYALVRATHLPDKALEAMIDHVTSDLHKYSRDAFQLVARHTSTSNKLRDQLISLLDKMQDWDHRVIDALRLHQNLPEDVLDSFLHQLEEKQPSSQLKANIHSALWKHSTPLFSSPKF</sequence>
<proteinExistence type="predicted"/>